<evidence type="ECO:0000256" key="2">
    <source>
        <dbReference type="ARBA" id="ARBA00006236"/>
    </source>
</evidence>
<comment type="subcellular location">
    <subcellularLocation>
        <location evidence="1">Cell membrane</location>
        <topology evidence="1">Multi-pass membrane protein</topology>
    </subcellularLocation>
</comment>
<feature type="transmembrane region" description="Helical" evidence="8">
    <location>
        <begin position="253"/>
        <end position="271"/>
    </location>
</feature>
<dbReference type="RefSeq" id="WP_011138910.1">
    <property type="nucleotide sequence ID" value="NC_005090.1"/>
</dbReference>
<dbReference type="Proteomes" id="UP000000422">
    <property type="component" value="Chromosome"/>
</dbReference>
<feature type="transmembrane region" description="Helical" evidence="8">
    <location>
        <begin position="346"/>
        <end position="366"/>
    </location>
</feature>
<dbReference type="PROSITE" id="PS50850">
    <property type="entry name" value="MFS"/>
    <property type="match status" value="1"/>
</dbReference>
<dbReference type="PANTHER" id="PTHR23502:SF132">
    <property type="entry name" value="POLYAMINE TRANSPORTER 2-RELATED"/>
    <property type="match status" value="1"/>
</dbReference>
<dbReference type="InterPro" id="IPR020846">
    <property type="entry name" value="MFS_dom"/>
</dbReference>
<keyword evidence="6 8" id="KW-1133">Transmembrane helix</keyword>
<dbReference type="AlphaFoldDB" id="Q7M9C7"/>
<evidence type="ECO:0000256" key="7">
    <source>
        <dbReference type="ARBA" id="ARBA00023136"/>
    </source>
</evidence>
<keyword evidence="11" id="KW-1185">Reference proteome</keyword>
<dbReference type="CDD" id="cd17320">
    <property type="entry name" value="MFS_MdfA_MDR_like"/>
    <property type="match status" value="1"/>
</dbReference>
<feature type="transmembrane region" description="Helical" evidence="8">
    <location>
        <begin position="315"/>
        <end position="334"/>
    </location>
</feature>
<keyword evidence="3" id="KW-0813">Transport</keyword>
<dbReference type="NCBIfam" id="TIGR00710">
    <property type="entry name" value="efflux_Bcr_CflA"/>
    <property type="match status" value="1"/>
</dbReference>
<dbReference type="InterPro" id="IPR011701">
    <property type="entry name" value="MFS"/>
</dbReference>
<keyword evidence="7 8" id="KW-0472">Membrane</keyword>
<name>Q7M9C7_WOLSU</name>
<feature type="transmembrane region" description="Helical" evidence="8">
    <location>
        <begin position="217"/>
        <end position="241"/>
    </location>
</feature>
<evidence type="ECO:0000256" key="6">
    <source>
        <dbReference type="ARBA" id="ARBA00022989"/>
    </source>
</evidence>
<feature type="transmembrane region" description="Helical" evidence="8">
    <location>
        <begin position="167"/>
        <end position="187"/>
    </location>
</feature>
<feature type="transmembrane region" description="Helical" evidence="8">
    <location>
        <begin position="283"/>
        <end position="303"/>
    </location>
</feature>
<dbReference type="GO" id="GO:1990961">
    <property type="term" value="P:xenobiotic detoxification by transmembrane export across the plasma membrane"/>
    <property type="evidence" value="ECO:0007669"/>
    <property type="project" value="InterPro"/>
</dbReference>
<reference evidence="10 11" key="1">
    <citation type="journal article" date="2003" name="Proc. Natl. Acad. Sci. U.S.A.">
        <title>Complete genome sequence and analysis of Wolinella succinogenes.</title>
        <authorList>
            <person name="Baar C."/>
            <person name="Eppinger M."/>
            <person name="Raddatz G."/>
            <person name="Simon JM."/>
            <person name="Lanz C."/>
            <person name="Klimmek O."/>
            <person name="Nandakumar R."/>
            <person name="Gross R."/>
            <person name="Rosinus A."/>
            <person name="Keller H."/>
            <person name="Jagtap P."/>
            <person name="Linke B."/>
            <person name="Meyer F."/>
            <person name="Lederer H."/>
            <person name="Schuster S.C."/>
        </authorList>
    </citation>
    <scope>NUCLEOTIDE SEQUENCE [LARGE SCALE GENOMIC DNA]</scope>
    <source>
        <strain evidence="11">ATCC 29543 / DSM 1740 / CCUG 13145 / JCM 31913 / LMG 7466 / NCTC 11488 / FDC 602W</strain>
    </source>
</reference>
<dbReference type="HOGENOM" id="CLU_001265_47_0_7"/>
<evidence type="ECO:0000256" key="5">
    <source>
        <dbReference type="ARBA" id="ARBA00022692"/>
    </source>
</evidence>
<feature type="transmembrane region" description="Helical" evidence="8">
    <location>
        <begin position="48"/>
        <end position="67"/>
    </location>
</feature>
<gene>
    <name evidence="10" type="ordered locus">WS1014</name>
</gene>
<dbReference type="GO" id="GO:0005886">
    <property type="term" value="C:plasma membrane"/>
    <property type="evidence" value="ECO:0007669"/>
    <property type="project" value="UniProtKB-SubCell"/>
</dbReference>
<dbReference type="GO" id="GO:0042910">
    <property type="term" value="F:xenobiotic transmembrane transporter activity"/>
    <property type="evidence" value="ECO:0007669"/>
    <property type="project" value="InterPro"/>
</dbReference>
<dbReference type="EMBL" id="BX571659">
    <property type="protein sequence ID" value="CAE10116.1"/>
    <property type="molecule type" value="Genomic_DNA"/>
</dbReference>
<feature type="transmembrane region" description="Helical" evidence="8">
    <location>
        <begin position="79"/>
        <end position="98"/>
    </location>
</feature>
<keyword evidence="4" id="KW-1003">Cell membrane</keyword>
<dbReference type="InterPro" id="IPR004812">
    <property type="entry name" value="Efflux_drug-R_Bcr/CmlA"/>
</dbReference>
<dbReference type="Gene3D" id="1.20.1720.10">
    <property type="entry name" value="Multidrug resistance protein D"/>
    <property type="match status" value="1"/>
</dbReference>
<dbReference type="Pfam" id="PF07690">
    <property type="entry name" value="MFS_1"/>
    <property type="match status" value="1"/>
</dbReference>
<dbReference type="KEGG" id="wsu:WS1014"/>
<dbReference type="GO" id="GO:0015385">
    <property type="term" value="F:sodium:proton antiporter activity"/>
    <property type="evidence" value="ECO:0007669"/>
    <property type="project" value="TreeGrafter"/>
</dbReference>
<keyword evidence="5 8" id="KW-0812">Transmembrane</keyword>
<evidence type="ECO:0000313" key="11">
    <source>
        <dbReference type="Proteomes" id="UP000000422"/>
    </source>
</evidence>
<feature type="domain" description="Major facilitator superfamily (MFS) profile" evidence="9">
    <location>
        <begin position="13"/>
        <end position="396"/>
    </location>
</feature>
<protein>
    <submittedName>
        <fullName evidence="10">PUTATIVE EFFLUX PROTEIN</fullName>
    </submittedName>
</protein>
<evidence type="ECO:0000256" key="4">
    <source>
        <dbReference type="ARBA" id="ARBA00022475"/>
    </source>
</evidence>
<evidence type="ECO:0000256" key="8">
    <source>
        <dbReference type="SAM" id="Phobius"/>
    </source>
</evidence>
<proteinExistence type="inferred from homology"/>
<feature type="transmembrane region" description="Helical" evidence="8">
    <location>
        <begin position="137"/>
        <end position="161"/>
    </location>
</feature>
<feature type="transmembrane region" description="Helical" evidence="8">
    <location>
        <begin position="104"/>
        <end position="125"/>
    </location>
</feature>
<evidence type="ECO:0000313" key="10">
    <source>
        <dbReference type="EMBL" id="CAE10116.1"/>
    </source>
</evidence>
<sequence>MDSIPQKHATLGLIIILGMMTSLAPLSIDMYLPALPFLQGFFHADASAIQLTLASFFVAFALGQLFYGPLSDAYGRKKPLYAGVILFIVASIGCVWAKSVEMLIFLRFLQALGACAGIVIARAIVSDLFRAEEAAGIYSSMMMISGVAPILAPIIGGSILGTIGWEAIFYLLAFLGAIVLLSSFLGISETREPSKRSALKLSKALESYSSLLHHRHYLTYTLTGGLAMAGLFAYIAGSPFLFIEHFGLSEQGYAILFGANAVGLVLGSQINARLLRRYSSTSILSRALLCQSLCALLLLVQAYATHELFSFVIPLFGYITALGFILPNTTALAMAHFTSHAGSASALLGTIQFVLAGILTWGVGSLGATTPLMLGFLIAVCGWSAIAVFLMLKKRAH</sequence>
<evidence type="ECO:0000259" key="9">
    <source>
        <dbReference type="PROSITE" id="PS50850"/>
    </source>
</evidence>
<dbReference type="SUPFAM" id="SSF103473">
    <property type="entry name" value="MFS general substrate transporter"/>
    <property type="match status" value="1"/>
</dbReference>
<organism evidence="11">
    <name type="scientific">Wolinella succinogenes (strain ATCC 29543 / DSM 1740 / CCUG 13145 / JCM 31913 / LMG 7466 / NCTC 11488 / FDC 602W)</name>
    <name type="common">Vibrio succinogenes</name>
    <dbReference type="NCBI Taxonomy" id="273121"/>
    <lineage>
        <taxon>Bacteria</taxon>
        <taxon>Pseudomonadati</taxon>
        <taxon>Campylobacterota</taxon>
        <taxon>Epsilonproteobacteria</taxon>
        <taxon>Campylobacterales</taxon>
        <taxon>Helicobacteraceae</taxon>
        <taxon>Wolinella</taxon>
    </lineage>
</organism>
<feature type="transmembrane region" description="Helical" evidence="8">
    <location>
        <begin position="372"/>
        <end position="392"/>
    </location>
</feature>
<dbReference type="STRING" id="273121.WS1014"/>
<comment type="similarity">
    <text evidence="2">Belongs to the major facilitator superfamily. Bcr/CmlA family.</text>
</comment>
<dbReference type="PANTHER" id="PTHR23502">
    <property type="entry name" value="MAJOR FACILITATOR SUPERFAMILY"/>
    <property type="match status" value="1"/>
</dbReference>
<evidence type="ECO:0000256" key="3">
    <source>
        <dbReference type="ARBA" id="ARBA00022448"/>
    </source>
</evidence>
<feature type="transmembrane region" description="Helical" evidence="8">
    <location>
        <begin position="9"/>
        <end position="28"/>
    </location>
</feature>
<dbReference type="eggNOG" id="COG0477">
    <property type="taxonomic scope" value="Bacteria"/>
</dbReference>
<dbReference type="InterPro" id="IPR036259">
    <property type="entry name" value="MFS_trans_sf"/>
</dbReference>
<dbReference type="FunFam" id="1.20.1720.10:FF:000005">
    <property type="entry name" value="Bcr/CflA family efflux transporter"/>
    <property type="match status" value="1"/>
</dbReference>
<evidence type="ECO:0000256" key="1">
    <source>
        <dbReference type="ARBA" id="ARBA00004651"/>
    </source>
</evidence>
<accession>Q7M9C7</accession>